<reference evidence="2" key="1">
    <citation type="journal article" date="2012" name="Environ. Microbiol.">
        <title>Genomic content of uncultured Bacteroidetes from contrasting oceanic provinces in the North Atlantic Ocean.</title>
        <authorList>
            <person name="Gomez-Pereira P.R."/>
            <person name="Schuler M."/>
            <person name="Fuchs B.M."/>
            <person name="Bennke C."/>
            <person name="Teeling H."/>
            <person name="Waldmann J."/>
            <person name="Richter M."/>
            <person name="Barbe V."/>
            <person name="Bataille E."/>
            <person name="Glockner F.O."/>
            <person name="Amann R."/>
        </authorList>
    </citation>
    <scope>NUCLEOTIDE SEQUENCE</scope>
</reference>
<feature type="domain" description="HMA" evidence="1">
    <location>
        <begin position="14"/>
        <end position="80"/>
    </location>
</feature>
<dbReference type="PROSITE" id="PS50846">
    <property type="entry name" value="HMA_2"/>
    <property type="match status" value="1"/>
</dbReference>
<dbReference type="SUPFAM" id="SSF55008">
    <property type="entry name" value="HMA, heavy metal-associated domain"/>
    <property type="match status" value="1"/>
</dbReference>
<protein>
    <submittedName>
        <fullName evidence="2">Heavy metal transport/detoxification protein</fullName>
    </submittedName>
</protein>
<dbReference type="GO" id="GO:0046872">
    <property type="term" value="F:metal ion binding"/>
    <property type="evidence" value="ECO:0007669"/>
    <property type="project" value="InterPro"/>
</dbReference>
<dbReference type="InterPro" id="IPR006121">
    <property type="entry name" value="HMA_dom"/>
</dbReference>
<evidence type="ECO:0000259" key="1">
    <source>
        <dbReference type="PROSITE" id="PS50846"/>
    </source>
</evidence>
<dbReference type="CDD" id="cd00371">
    <property type="entry name" value="HMA"/>
    <property type="match status" value="1"/>
</dbReference>
<evidence type="ECO:0000313" key="2">
    <source>
        <dbReference type="EMBL" id="CCF99936.1"/>
    </source>
</evidence>
<dbReference type="Pfam" id="PF00403">
    <property type="entry name" value="HMA"/>
    <property type="match status" value="1"/>
</dbReference>
<accession>H6RFX5</accession>
<reference evidence="2" key="2">
    <citation type="submission" date="2012-02" db="EMBL/GenBank/DDBJ databases">
        <authorList>
            <person name="Genoscope - CEA"/>
        </authorList>
    </citation>
    <scope>NUCLEOTIDE SEQUENCE</scope>
</reference>
<sequence length="101" mass="11330">MIFWLGMGEGDKDIQKTEIKTSAVCDHCKERLDKALKEVEGLKYAFLDLKTFNLKVKYDAEIISLDEIRTLVSKIGYDADDVPANPASYDKLDGCCKKGAH</sequence>
<dbReference type="AlphaFoldDB" id="H6RFX5"/>
<name>H6RFX5_9BACT</name>
<proteinExistence type="predicted"/>
<dbReference type="Gene3D" id="3.30.70.100">
    <property type="match status" value="1"/>
</dbReference>
<gene>
    <name evidence="2" type="ORF">VIS_S3CCB20035</name>
</gene>
<organism evidence="2">
    <name type="scientific">uncultured Flavobacteriia bacterium</name>
    <dbReference type="NCBI Taxonomy" id="212695"/>
    <lineage>
        <taxon>Bacteria</taxon>
        <taxon>Pseudomonadati</taxon>
        <taxon>Bacteroidota</taxon>
        <taxon>Flavobacteriia</taxon>
        <taxon>environmental samples</taxon>
    </lineage>
</organism>
<dbReference type="EMBL" id="FO117593">
    <property type="protein sequence ID" value="CCF99936.1"/>
    <property type="molecule type" value="Genomic_DNA"/>
</dbReference>
<dbReference type="InterPro" id="IPR036163">
    <property type="entry name" value="HMA_dom_sf"/>
</dbReference>